<dbReference type="InterPro" id="IPR031314">
    <property type="entry name" value="DNK_dom"/>
</dbReference>
<dbReference type="GO" id="GO:0019136">
    <property type="term" value="F:deoxynucleoside kinase activity"/>
    <property type="evidence" value="ECO:0007669"/>
    <property type="project" value="InterPro"/>
</dbReference>
<organism evidence="2">
    <name type="scientific">viral metagenome</name>
    <dbReference type="NCBI Taxonomy" id="1070528"/>
    <lineage>
        <taxon>unclassified sequences</taxon>
        <taxon>metagenomes</taxon>
        <taxon>organismal metagenomes</taxon>
    </lineage>
</organism>
<dbReference type="InterPro" id="IPR050566">
    <property type="entry name" value="Deoxyribonucleoside_kinase"/>
</dbReference>
<dbReference type="AlphaFoldDB" id="A0A6C0LB66"/>
<dbReference type="PANTHER" id="PTHR10513:SF24">
    <property type="entry name" value="THYMIDINE KINASE 2, MITOCHONDRIAL"/>
    <property type="match status" value="1"/>
</dbReference>
<dbReference type="SUPFAM" id="SSF52540">
    <property type="entry name" value="P-loop containing nucleoside triphosphate hydrolases"/>
    <property type="match status" value="1"/>
</dbReference>
<dbReference type="EMBL" id="MN740463">
    <property type="protein sequence ID" value="QHU27813.1"/>
    <property type="molecule type" value="Genomic_DNA"/>
</dbReference>
<feature type="domain" description="Deoxynucleoside kinase" evidence="1">
    <location>
        <begin position="4"/>
        <end position="180"/>
    </location>
</feature>
<dbReference type="PANTHER" id="PTHR10513">
    <property type="entry name" value="DEOXYNUCLEOSIDE KINASE"/>
    <property type="match status" value="1"/>
</dbReference>
<proteinExistence type="predicted"/>
<dbReference type="InterPro" id="IPR027417">
    <property type="entry name" value="P-loop_NTPase"/>
</dbReference>
<evidence type="ECO:0000313" key="2">
    <source>
        <dbReference type="EMBL" id="QHU27813.1"/>
    </source>
</evidence>
<dbReference type="PIRSF" id="PIRSF000705">
    <property type="entry name" value="DNK"/>
    <property type="match status" value="1"/>
</dbReference>
<dbReference type="Pfam" id="PF01712">
    <property type="entry name" value="dNK"/>
    <property type="match status" value="1"/>
</dbReference>
<dbReference type="GO" id="GO:0005739">
    <property type="term" value="C:mitochondrion"/>
    <property type="evidence" value="ECO:0007669"/>
    <property type="project" value="TreeGrafter"/>
</dbReference>
<protein>
    <recommendedName>
        <fullName evidence="1">Deoxynucleoside kinase domain-containing protein</fullName>
    </recommendedName>
</protein>
<name>A0A6C0LB66_9ZZZZ</name>
<sequence length="204" mass="24540">MPIITLDGNIGCYKTSILNYFHKNYKTPVDLEPVENWSEYLKNMYDTENSTYNFQIKVWLDRCWIQEKSNTIILMERSPYFIKNVFVEKAYEDKSISEEEYRNILTLHKTTDKLWEPCGYVYLRSNPEICFNRIKKRGREAEKNIKLEYIKRIHELHEKNYEEAVRNNKNIIYIDVENKSIADICSEIISSNIYNNTMNQVYNL</sequence>
<dbReference type="GO" id="GO:0005524">
    <property type="term" value="F:ATP binding"/>
    <property type="evidence" value="ECO:0007669"/>
    <property type="project" value="InterPro"/>
</dbReference>
<evidence type="ECO:0000259" key="1">
    <source>
        <dbReference type="Pfam" id="PF01712"/>
    </source>
</evidence>
<reference evidence="2" key="1">
    <citation type="journal article" date="2020" name="Nature">
        <title>Giant virus diversity and host interactions through global metagenomics.</title>
        <authorList>
            <person name="Schulz F."/>
            <person name="Roux S."/>
            <person name="Paez-Espino D."/>
            <person name="Jungbluth S."/>
            <person name="Walsh D.A."/>
            <person name="Denef V.J."/>
            <person name="McMahon K.D."/>
            <person name="Konstantinidis K.T."/>
            <person name="Eloe-Fadrosh E.A."/>
            <person name="Kyrpides N.C."/>
            <person name="Woyke T."/>
        </authorList>
    </citation>
    <scope>NUCLEOTIDE SEQUENCE</scope>
    <source>
        <strain evidence="2">GVMAG-M-3300027769-26</strain>
    </source>
</reference>
<dbReference type="Gene3D" id="3.40.50.300">
    <property type="entry name" value="P-loop containing nucleotide triphosphate hydrolases"/>
    <property type="match status" value="1"/>
</dbReference>
<dbReference type="InterPro" id="IPR002624">
    <property type="entry name" value="DCK/DGK"/>
</dbReference>
<accession>A0A6C0LB66</accession>